<reference evidence="2 3" key="2">
    <citation type="submission" date="2007-04" db="EMBL/GenBank/DDBJ databases">
        <title>Draft genome sequence of Ruminococcus obeum (ATCC 29174).</title>
        <authorList>
            <person name="Sudarsanam P."/>
            <person name="Ley R."/>
            <person name="Guruge J."/>
            <person name="Turnbaugh P.J."/>
            <person name="Mahowald M."/>
            <person name="Liep D."/>
            <person name="Gordon J."/>
        </authorList>
    </citation>
    <scope>NUCLEOTIDE SEQUENCE [LARGE SCALE GENOMIC DNA]</scope>
    <source>
        <strain evidence="2 3">ATCC 29174</strain>
    </source>
</reference>
<dbReference type="HOGENOM" id="CLU_3388308_0_0_9"/>
<evidence type="ECO:0000313" key="3">
    <source>
        <dbReference type="Proteomes" id="UP000006002"/>
    </source>
</evidence>
<dbReference type="EMBL" id="AAVO02000002">
    <property type="protein sequence ID" value="EDM88592.1"/>
    <property type="molecule type" value="Genomic_DNA"/>
</dbReference>
<comment type="caution">
    <text evidence="2">The sequence shown here is derived from an EMBL/GenBank/DDBJ whole genome shotgun (WGS) entry which is preliminary data.</text>
</comment>
<protein>
    <submittedName>
        <fullName evidence="2">Uncharacterized protein</fullName>
    </submittedName>
</protein>
<gene>
    <name evidence="2" type="ORF">RUMOBE_00713</name>
</gene>
<sequence>MGNYNRKVNEMDSKDEKDGFMSVQEDEELPFE</sequence>
<dbReference type="AlphaFoldDB" id="A5ZNZ6"/>
<name>A5ZNZ6_9FIRM</name>
<dbReference type="Proteomes" id="UP000006002">
    <property type="component" value="Unassembled WGS sequence"/>
</dbReference>
<reference evidence="2 3" key="1">
    <citation type="submission" date="2007-03" db="EMBL/GenBank/DDBJ databases">
        <authorList>
            <person name="Fulton L."/>
            <person name="Clifton S."/>
            <person name="Fulton B."/>
            <person name="Xu J."/>
            <person name="Minx P."/>
            <person name="Pepin K.H."/>
            <person name="Johnson M."/>
            <person name="Thiruvilangam P."/>
            <person name="Bhonagiri V."/>
            <person name="Nash W.E."/>
            <person name="Mardis E.R."/>
            <person name="Wilson R.K."/>
        </authorList>
    </citation>
    <scope>NUCLEOTIDE SEQUENCE [LARGE SCALE GENOMIC DNA]</scope>
    <source>
        <strain evidence="2 3">ATCC 29174</strain>
    </source>
</reference>
<evidence type="ECO:0000313" key="2">
    <source>
        <dbReference type="EMBL" id="EDM88592.1"/>
    </source>
</evidence>
<proteinExistence type="predicted"/>
<accession>A5ZNZ6</accession>
<organism evidence="2 3">
    <name type="scientific">Blautia obeum ATCC 29174</name>
    <dbReference type="NCBI Taxonomy" id="411459"/>
    <lineage>
        <taxon>Bacteria</taxon>
        <taxon>Bacillati</taxon>
        <taxon>Bacillota</taxon>
        <taxon>Clostridia</taxon>
        <taxon>Lachnospirales</taxon>
        <taxon>Lachnospiraceae</taxon>
        <taxon>Blautia</taxon>
    </lineage>
</organism>
<feature type="region of interest" description="Disordered" evidence="1">
    <location>
        <begin position="1"/>
        <end position="32"/>
    </location>
</feature>
<feature type="compositionally biased region" description="Basic and acidic residues" evidence="1">
    <location>
        <begin position="7"/>
        <end position="19"/>
    </location>
</feature>
<evidence type="ECO:0000256" key="1">
    <source>
        <dbReference type="SAM" id="MobiDB-lite"/>
    </source>
</evidence>